<sequence>MSRGNGVIPRQSLFDAGDSSSDDDQEEGGVTLGINQEFAKRFEHNKKREERQRLEEKYKKSGAGAKDGDADSSSSDESEDDGGYLATEELDAEISAVLNALKSKDPRIYKKDAVFYKPFNPEQAPAVKKAGDKGMSLKDYHRERYMNGDVGAGDEPTQDVKPAFKSMAQRDAELRDKLVAEIKATLAGDDDEDWSGDEAFLKPKEPVEPAPAPAPEMENGLHPSRAAAVTQLTEVDVANADRDPDDYLNKFMATRAWAPGSGLDWKPFNSDDEDEEEKANEFEHAYNMRFEDPDKSNEVLKTYSRDLTASRSVRKEEVTGRKRQRQLEKEKKEAEKRQQNEERARLRRLKLEQASDRLAKIKQAAGMSGRALKDEDWVRFLDEAWDDEKWEEEMQKRFGEEYYAEAEDLSVGESEGESGDEGSSRLKSKKARKPRWDDDIDIKDLVPDFDDEAKPDMDLGDSDAEPAAANESPEEDSEADERPSKKRKTAKDARTERNAHKREARAELATLEALVNKKVELEHPRALASGSGAGQRGGGGGPGFRYRETSPNAFGLTARDILLAPSDAALNEFAGLKKLASFRDAAKKRRDKKRLGKKARLRQWRRDTFGKEFELTGPTYGFEKVVEPDADADGDAHGGGERRGQGQGRRERQAATPETTGTIVEGERMKTKKRKRSKGKRTAGVQAGS</sequence>
<comment type="caution">
    <text evidence="4">The sequence shown here is derived from an EMBL/GenBank/DDBJ whole genome shotgun (WGS) entry which is preliminary data.</text>
</comment>
<accession>A0AAD9MA82</accession>
<dbReference type="Pfam" id="PF05178">
    <property type="entry name" value="Kri1"/>
    <property type="match status" value="1"/>
</dbReference>
<feature type="compositionally biased region" description="Basic and acidic residues" evidence="2">
    <location>
        <begin position="38"/>
        <end position="59"/>
    </location>
</feature>
<proteinExistence type="inferred from homology"/>
<reference evidence="4" key="1">
    <citation type="journal article" date="2023" name="Mol. Plant Microbe Interact.">
        <title>Elucidating the Obligate Nature and Biological Capacity of an Invasive Fungal Corn Pathogen.</title>
        <authorList>
            <person name="MacCready J.S."/>
            <person name="Roggenkamp E.M."/>
            <person name="Gdanetz K."/>
            <person name="Chilvers M.I."/>
        </authorList>
    </citation>
    <scope>NUCLEOTIDE SEQUENCE</scope>
    <source>
        <strain evidence="4">PM02</strain>
    </source>
</reference>
<dbReference type="EMBL" id="JAQQPM010000001">
    <property type="protein sequence ID" value="KAK2066573.1"/>
    <property type="molecule type" value="Genomic_DNA"/>
</dbReference>
<feature type="region of interest" description="Disordered" evidence="2">
    <location>
        <begin position="303"/>
        <end position="348"/>
    </location>
</feature>
<feature type="compositionally biased region" description="Basic and acidic residues" evidence="2">
    <location>
        <begin position="434"/>
        <end position="457"/>
    </location>
</feature>
<evidence type="ECO:0000256" key="2">
    <source>
        <dbReference type="SAM" id="MobiDB-lite"/>
    </source>
</evidence>
<dbReference type="InterPro" id="IPR024626">
    <property type="entry name" value="Kri1-like_C"/>
</dbReference>
<feature type="compositionally biased region" description="Basic residues" evidence="2">
    <location>
        <begin position="670"/>
        <end position="681"/>
    </location>
</feature>
<feature type="region of interest" description="Disordered" evidence="2">
    <location>
        <begin position="407"/>
        <end position="505"/>
    </location>
</feature>
<feature type="domain" description="Kri1-like C-terminal" evidence="3">
    <location>
        <begin position="538"/>
        <end position="607"/>
    </location>
</feature>
<feature type="compositionally biased region" description="Acidic residues" evidence="2">
    <location>
        <begin position="407"/>
        <end position="420"/>
    </location>
</feature>
<comment type="similarity">
    <text evidence="1">Belongs to the KRI1 family.</text>
</comment>
<name>A0AAD9MA82_9PEZI</name>
<keyword evidence="5" id="KW-1185">Reference proteome</keyword>
<evidence type="ECO:0000313" key="4">
    <source>
        <dbReference type="EMBL" id="KAK2066573.1"/>
    </source>
</evidence>
<dbReference type="PANTHER" id="PTHR14490">
    <property type="entry name" value="ZINC FINGER, ZZ TYPE"/>
    <property type="match status" value="1"/>
</dbReference>
<feature type="compositionally biased region" description="Basic and acidic residues" evidence="2">
    <location>
        <begin position="634"/>
        <end position="653"/>
    </location>
</feature>
<dbReference type="PANTHER" id="PTHR14490:SF5">
    <property type="entry name" value="PROTEIN KRI1 HOMOLOG"/>
    <property type="match status" value="1"/>
</dbReference>
<evidence type="ECO:0000259" key="3">
    <source>
        <dbReference type="Pfam" id="PF12936"/>
    </source>
</evidence>
<gene>
    <name evidence="4" type="ORF">P8C59_000378</name>
</gene>
<dbReference type="GO" id="GO:0030686">
    <property type="term" value="C:90S preribosome"/>
    <property type="evidence" value="ECO:0007669"/>
    <property type="project" value="TreeGrafter"/>
</dbReference>
<feature type="region of interest" description="Disordered" evidence="2">
    <location>
        <begin position="1"/>
        <end position="87"/>
    </location>
</feature>
<dbReference type="Pfam" id="PF12936">
    <property type="entry name" value="Kri1_C"/>
    <property type="match status" value="1"/>
</dbReference>
<feature type="region of interest" description="Disordered" evidence="2">
    <location>
        <begin position="258"/>
        <end position="280"/>
    </location>
</feature>
<dbReference type="InterPro" id="IPR018034">
    <property type="entry name" value="Kri1"/>
</dbReference>
<evidence type="ECO:0000313" key="5">
    <source>
        <dbReference type="Proteomes" id="UP001217918"/>
    </source>
</evidence>
<feature type="compositionally biased region" description="Basic and acidic residues" evidence="2">
    <location>
        <begin position="313"/>
        <end position="348"/>
    </location>
</feature>
<feature type="region of interest" description="Disordered" evidence="2">
    <location>
        <begin position="189"/>
        <end position="220"/>
    </location>
</feature>
<evidence type="ECO:0000256" key="1">
    <source>
        <dbReference type="ARBA" id="ARBA00007473"/>
    </source>
</evidence>
<feature type="compositionally biased region" description="Acidic residues" evidence="2">
    <location>
        <begin position="74"/>
        <end position="87"/>
    </location>
</feature>
<organism evidence="4 5">
    <name type="scientific">Phyllachora maydis</name>
    <dbReference type="NCBI Taxonomy" id="1825666"/>
    <lineage>
        <taxon>Eukaryota</taxon>
        <taxon>Fungi</taxon>
        <taxon>Dikarya</taxon>
        <taxon>Ascomycota</taxon>
        <taxon>Pezizomycotina</taxon>
        <taxon>Sordariomycetes</taxon>
        <taxon>Sordariomycetidae</taxon>
        <taxon>Phyllachorales</taxon>
        <taxon>Phyllachoraceae</taxon>
        <taxon>Phyllachora</taxon>
    </lineage>
</organism>
<dbReference type="GO" id="GO:0000447">
    <property type="term" value="P:endonucleolytic cleavage in ITS1 to separate SSU-rRNA from 5.8S rRNA and LSU-rRNA from tricistronic rRNA transcript (SSU-rRNA, 5.8S rRNA, LSU-rRNA)"/>
    <property type="evidence" value="ECO:0007669"/>
    <property type="project" value="TreeGrafter"/>
</dbReference>
<dbReference type="Proteomes" id="UP001217918">
    <property type="component" value="Unassembled WGS sequence"/>
</dbReference>
<feature type="region of interest" description="Disordered" evidence="2">
    <location>
        <begin position="525"/>
        <end position="548"/>
    </location>
</feature>
<protein>
    <recommendedName>
        <fullName evidence="3">Kri1-like C-terminal domain-containing protein</fullName>
    </recommendedName>
</protein>
<feature type="compositionally biased region" description="Gly residues" evidence="2">
    <location>
        <begin position="531"/>
        <end position="543"/>
    </location>
</feature>
<feature type="region of interest" description="Disordered" evidence="2">
    <location>
        <begin position="621"/>
        <end position="689"/>
    </location>
</feature>
<dbReference type="AlphaFoldDB" id="A0AAD9MA82"/>
<dbReference type="GO" id="GO:0005730">
    <property type="term" value="C:nucleolus"/>
    <property type="evidence" value="ECO:0007669"/>
    <property type="project" value="TreeGrafter"/>
</dbReference>